<feature type="compositionally biased region" description="Low complexity" evidence="4">
    <location>
        <begin position="456"/>
        <end position="472"/>
    </location>
</feature>
<feature type="region of interest" description="Disordered" evidence="4">
    <location>
        <begin position="533"/>
        <end position="572"/>
    </location>
</feature>
<dbReference type="PROSITE" id="PS50157">
    <property type="entry name" value="ZINC_FINGER_C2H2_2"/>
    <property type="match status" value="1"/>
</dbReference>
<comment type="caution">
    <text evidence="6">The sequence shown here is derived from an EMBL/GenBank/DDBJ whole genome shotgun (WGS) entry which is preliminary data.</text>
</comment>
<dbReference type="PANTHER" id="PTHR21502">
    <property type="entry name" value="ZINC FINGER PROTEIN DZIP1"/>
    <property type="match status" value="1"/>
</dbReference>
<keyword evidence="2" id="KW-0479">Metal-binding</keyword>
<keyword evidence="2" id="KW-0863">Zinc-finger</keyword>
<evidence type="ECO:0000313" key="7">
    <source>
        <dbReference type="Proteomes" id="UP000031737"/>
    </source>
</evidence>
<evidence type="ECO:0000256" key="1">
    <source>
        <dbReference type="ARBA" id="ARBA00023054"/>
    </source>
</evidence>
<keyword evidence="2" id="KW-0862">Zinc</keyword>
<protein>
    <recommendedName>
        <fullName evidence="5">C2H2-type domain-containing protein</fullName>
    </recommendedName>
</protein>
<dbReference type="AlphaFoldDB" id="A0A061IV84"/>
<organism evidence="6 7">
    <name type="scientific">Trypanosoma rangeli SC58</name>
    <dbReference type="NCBI Taxonomy" id="429131"/>
    <lineage>
        <taxon>Eukaryota</taxon>
        <taxon>Discoba</taxon>
        <taxon>Euglenozoa</taxon>
        <taxon>Kinetoplastea</taxon>
        <taxon>Metakinetoplastina</taxon>
        <taxon>Trypanosomatida</taxon>
        <taxon>Trypanosomatidae</taxon>
        <taxon>Trypanosoma</taxon>
        <taxon>Herpetosoma</taxon>
    </lineage>
</organism>
<dbReference type="InterPro" id="IPR051241">
    <property type="entry name" value="DZIP_RILPL"/>
</dbReference>
<dbReference type="InterPro" id="IPR013087">
    <property type="entry name" value="Znf_C2H2_type"/>
</dbReference>
<evidence type="ECO:0000256" key="2">
    <source>
        <dbReference type="PROSITE-ProRule" id="PRU00042"/>
    </source>
</evidence>
<evidence type="ECO:0000256" key="3">
    <source>
        <dbReference type="SAM" id="Coils"/>
    </source>
</evidence>
<dbReference type="PROSITE" id="PS00028">
    <property type="entry name" value="ZINC_FINGER_C2H2_1"/>
    <property type="match status" value="1"/>
</dbReference>
<sequence>MTFEFQLHQPPCDLAFLAVVNGPVLYNADNATSGAVKRATIRQIGWHVLRLPEEWFFSEKSREMTEKVCHVMQCTIQYLVYRQRQFEAEVADAQRRAEELREERDELFDELVVLREAVAQMRQRRVSNSRDGDGLNAEIAVPHHLSRVDTSGRLFTCSLCGNGYPSSSSLESHVKKRHHRGAQYATMTAAAAAAQNKVVVDTPLPSDTLITELASLKAEVTALREAMAVAQEKRRPDAEFSLFSPISVVTLPAHQLPGTPLGVAHPSLKQQGERLIDALQDELQVMRSRVRHMEGMMYQPAGKIEGGCGRRTRGMEELTSRELCLTNADSSPPEVKHQPLASCASGSSAHSLNGYPPRAPATPDMVHTDDVTEEKVNFFPRQKEVRESNHEADVPACCGSTLFTGTLSLSSQLLFKPSSTLPMAEVVQALSDSELEPQRSASPRRQNNLTALEMRTSVPTEAEATATSAVVENDGPSEPKSFFRSSGLDFSIFNSPNIDTFSCKGICASRKLSTSQTYLTSYVGAEEAKNVTKDELNASGRDEADGVTQQSKPRASLSSLSRGSSGTFVSNPKTFINSQEISKGSSVDSYVISSQPSAQRELPETERTVSMIASSLHDSRNGKGVESRVEAPVSERQREKERNVEAKGPAVDRREMPLKGVTSEKGKKGKLAFISKIFRTRKK</sequence>
<feature type="compositionally biased region" description="Basic and acidic residues" evidence="4">
    <location>
        <begin position="533"/>
        <end position="544"/>
    </location>
</feature>
<gene>
    <name evidence="6" type="ORF">TRSC58_06542</name>
</gene>
<evidence type="ECO:0000259" key="5">
    <source>
        <dbReference type="PROSITE" id="PS50157"/>
    </source>
</evidence>
<dbReference type="GO" id="GO:0005737">
    <property type="term" value="C:cytoplasm"/>
    <property type="evidence" value="ECO:0007669"/>
    <property type="project" value="TreeGrafter"/>
</dbReference>
<dbReference type="OrthoDB" id="267058at2759"/>
<feature type="compositionally biased region" description="Basic and acidic residues" evidence="4">
    <location>
        <begin position="617"/>
        <end position="665"/>
    </location>
</feature>
<evidence type="ECO:0000256" key="4">
    <source>
        <dbReference type="SAM" id="MobiDB-lite"/>
    </source>
</evidence>
<reference evidence="6 7" key="1">
    <citation type="submission" date="2013-07" db="EMBL/GenBank/DDBJ databases">
        <authorList>
            <person name="Stoco P.H."/>
            <person name="Wagner G."/>
            <person name="Gerber A."/>
            <person name="Zaha A."/>
            <person name="Thompson C."/>
            <person name="Bartholomeu D.C."/>
            <person name="Luckemeyer D.D."/>
            <person name="Bahia D."/>
            <person name="Loreto E."/>
            <person name="Prestes E.B."/>
            <person name="Lima F.M."/>
            <person name="Rodrigues-Luiz G."/>
            <person name="Vallejo G.A."/>
            <person name="Filho J.F."/>
            <person name="Monteiro K.M."/>
            <person name="Tyler K.M."/>
            <person name="de Almeida L.G."/>
            <person name="Ortiz M.F."/>
            <person name="Siervo M.A."/>
            <person name="de Moraes M.H."/>
            <person name="Cunha O.L."/>
            <person name="Mendonca-Neto R."/>
            <person name="Silva R."/>
            <person name="Teixeira S.M."/>
            <person name="Murta S.M."/>
            <person name="Sincero T.C."/>
            <person name="Mendes T.A."/>
            <person name="Urmenyi T.P."/>
            <person name="Silva V.G."/>
            <person name="da Rocha W.D."/>
            <person name="Andersson B."/>
            <person name="Romanha A.J."/>
            <person name="Steindel M."/>
            <person name="de Vasconcelos A.T."/>
            <person name="Grisard E.C."/>
        </authorList>
    </citation>
    <scope>NUCLEOTIDE SEQUENCE [LARGE SCALE GENOMIC DNA]</scope>
    <source>
        <strain evidence="6 7">SC58</strain>
    </source>
</reference>
<feature type="region of interest" description="Disordered" evidence="4">
    <location>
        <begin position="432"/>
        <end position="478"/>
    </location>
</feature>
<evidence type="ECO:0000313" key="6">
    <source>
        <dbReference type="EMBL" id="ESL05796.1"/>
    </source>
</evidence>
<feature type="coiled-coil region" evidence="3">
    <location>
        <begin position="269"/>
        <end position="296"/>
    </location>
</feature>
<dbReference type="GO" id="GO:0008270">
    <property type="term" value="F:zinc ion binding"/>
    <property type="evidence" value="ECO:0007669"/>
    <property type="project" value="UniProtKB-KW"/>
</dbReference>
<dbReference type="Proteomes" id="UP000031737">
    <property type="component" value="Unassembled WGS sequence"/>
</dbReference>
<accession>A0A061IV84</accession>
<feature type="region of interest" description="Disordered" evidence="4">
    <location>
        <begin position="614"/>
        <end position="665"/>
    </location>
</feature>
<dbReference type="EMBL" id="AUPL01006542">
    <property type="protein sequence ID" value="ESL05796.1"/>
    <property type="molecule type" value="Genomic_DNA"/>
</dbReference>
<dbReference type="VEuPathDB" id="TriTrypDB:TRSC58_06542"/>
<keyword evidence="7" id="KW-1185">Reference proteome</keyword>
<proteinExistence type="predicted"/>
<feature type="compositionally biased region" description="Polar residues" evidence="4">
    <location>
        <begin position="439"/>
        <end position="450"/>
    </location>
</feature>
<dbReference type="PANTHER" id="PTHR21502:SF3">
    <property type="entry name" value="CILIUM ASSEMBLY PROTEIN DZIP1L"/>
    <property type="match status" value="1"/>
</dbReference>
<feature type="compositionally biased region" description="Low complexity" evidence="4">
    <location>
        <begin position="556"/>
        <end position="566"/>
    </location>
</feature>
<feature type="coiled-coil region" evidence="3">
    <location>
        <begin position="206"/>
        <end position="233"/>
    </location>
</feature>
<feature type="region of interest" description="Disordered" evidence="4">
    <location>
        <begin position="329"/>
        <end position="362"/>
    </location>
</feature>
<feature type="coiled-coil region" evidence="3">
    <location>
        <begin position="83"/>
        <end position="124"/>
    </location>
</feature>
<keyword evidence="1 3" id="KW-0175">Coiled coil</keyword>
<name>A0A061IV84_TRYRA</name>
<feature type="domain" description="C2H2-type" evidence="5">
    <location>
        <begin position="155"/>
        <end position="184"/>
    </location>
</feature>